<dbReference type="OrthoDB" id="1787508at2"/>
<keyword evidence="2" id="KW-1185">Reference proteome</keyword>
<comment type="caution">
    <text evidence="1">The sequence shown here is derived from an EMBL/GenBank/DDBJ whole genome shotgun (WGS) entry which is preliminary data.</text>
</comment>
<dbReference type="AlphaFoldDB" id="K8ECA6"/>
<evidence type="ECO:0000313" key="2">
    <source>
        <dbReference type="Proteomes" id="UP000009315"/>
    </source>
</evidence>
<sequence>MSDNVKNGTSLFRLYELVVLQKIQSGKPKKKQPEQSFTCQPEIICDGFGQMIYNDTVKPDRK</sequence>
<gene>
    <name evidence="1" type="ORF">DESHY_70104</name>
</gene>
<protein>
    <submittedName>
        <fullName evidence="1">Uncharacterized protein</fullName>
    </submittedName>
</protein>
<reference evidence="1 2" key="1">
    <citation type="journal article" date="2013" name="Genome Announc.">
        <title>Genome Sequence of the Sulfate-Reducing Bacterium Desulfotomaculum hydrothermale Lam5(T).</title>
        <authorList>
            <person name="Amin O."/>
            <person name="Fardeau M.L."/>
            <person name="Valette O."/>
            <person name="Hirschler-Rea A."/>
            <person name="Barbe V."/>
            <person name="Medigue C."/>
            <person name="Vacherie B."/>
            <person name="Ollivier B."/>
            <person name="Bertin P.N."/>
            <person name="Dolla A."/>
        </authorList>
    </citation>
    <scope>NUCLEOTIDE SEQUENCE [LARGE SCALE GENOMIC DNA]</scope>
    <source>
        <strain evidence="2">Lam5 / DSM 18033</strain>
    </source>
</reference>
<accession>K8ECA6</accession>
<dbReference type="Proteomes" id="UP000009315">
    <property type="component" value="Unassembled WGS sequence"/>
</dbReference>
<dbReference type="RefSeq" id="WP_008413277.1">
    <property type="nucleotide sequence ID" value="NZ_CAOS01000014.1"/>
</dbReference>
<dbReference type="EMBL" id="CAOS01000014">
    <property type="protein sequence ID" value="CCO09318.1"/>
    <property type="molecule type" value="Genomic_DNA"/>
</dbReference>
<organism evidence="1 2">
    <name type="scientific">Desulforamulus hydrothermalis Lam5 = DSM 18033</name>
    <dbReference type="NCBI Taxonomy" id="1121428"/>
    <lineage>
        <taxon>Bacteria</taxon>
        <taxon>Bacillati</taxon>
        <taxon>Bacillota</taxon>
        <taxon>Clostridia</taxon>
        <taxon>Eubacteriales</taxon>
        <taxon>Peptococcaceae</taxon>
        <taxon>Desulforamulus</taxon>
    </lineage>
</organism>
<evidence type="ECO:0000313" key="1">
    <source>
        <dbReference type="EMBL" id="CCO09318.1"/>
    </source>
</evidence>
<proteinExistence type="predicted"/>
<name>K8ECA6_9FIRM</name>